<dbReference type="InterPro" id="IPR025495">
    <property type="entry name" value="DUF4386"/>
</dbReference>
<dbReference type="Pfam" id="PF14329">
    <property type="entry name" value="DUF4386"/>
    <property type="match status" value="1"/>
</dbReference>
<keyword evidence="1" id="KW-1133">Transmembrane helix</keyword>
<protein>
    <submittedName>
        <fullName evidence="2">DUF4386 domain-containing protein</fullName>
    </submittedName>
</protein>
<dbReference type="RefSeq" id="WP_377181042.1">
    <property type="nucleotide sequence ID" value="NZ_JBHUOG010000001.1"/>
</dbReference>
<organism evidence="2 3">
    <name type="scientific">Promicromonospora vindobonensis</name>
    <dbReference type="NCBI Taxonomy" id="195748"/>
    <lineage>
        <taxon>Bacteria</taxon>
        <taxon>Bacillati</taxon>
        <taxon>Actinomycetota</taxon>
        <taxon>Actinomycetes</taxon>
        <taxon>Micrococcales</taxon>
        <taxon>Promicromonosporaceae</taxon>
        <taxon>Promicromonospora</taxon>
    </lineage>
</organism>
<evidence type="ECO:0000313" key="2">
    <source>
        <dbReference type="EMBL" id="MFD2793138.1"/>
    </source>
</evidence>
<feature type="transmembrane region" description="Helical" evidence="1">
    <location>
        <begin position="170"/>
        <end position="191"/>
    </location>
</feature>
<accession>A0ABW5VN73</accession>
<proteinExistence type="predicted"/>
<comment type="caution">
    <text evidence="2">The sequence shown here is derived from an EMBL/GenBank/DDBJ whole genome shotgun (WGS) entry which is preliminary data.</text>
</comment>
<dbReference type="EMBL" id="JBHUOG010000001">
    <property type="protein sequence ID" value="MFD2793138.1"/>
    <property type="molecule type" value="Genomic_DNA"/>
</dbReference>
<feature type="transmembrane region" description="Helical" evidence="1">
    <location>
        <begin position="90"/>
        <end position="114"/>
    </location>
</feature>
<keyword evidence="3" id="KW-1185">Reference proteome</keyword>
<dbReference type="Proteomes" id="UP001597479">
    <property type="component" value="Unassembled WGS sequence"/>
</dbReference>
<keyword evidence="1" id="KW-0472">Membrane</keyword>
<name>A0ABW5VN73_9MICO</name>
<keyword evidence="1" id="KW-0812">Transmembrane</keyword>
<sequence length="226" mass="23866">MNPSTLNSRTARTTGLLYLAVAVVAIPGFLVIRPMLFDPDSASSTLAHLVENETLARWGIALELALVAAQALVGLWFYRLFHHINAFAAASLAAFALFNAVAILGSAACLGGALNVALTPWSADPADAAGGAQLLYILGGSFWDVGALFFGLWLIPMGMLALRAGMPRPLGWILLVGGVGYILDGFIAYLAPAAAPSTSLLLIPATVGEVWIIGWLLWHSFRARTH</sequence>
<feature type="transmembrane region" description="Helical" evidence="1">
    <location>
        <begin position="16"/>
        <end position="36"/>
    </location>
</feature>
<feature type="transmembrane region" description="Helical" evidence="1">
    <location>
        <begin position="134"/>
        <end position="158"/>
    </location>
</feature>
<feature type="transmembrane region" description="Helical" evidence="1">
    <location>
        <begin position="197"/>
        <end position="218"/>
    </location>
</feature>
<evidence type="ECO:0000256" key="1">
    <source>
        <dbReference type="SAM" id="Phobius"/>
    </source>
</evidence>
<gene>
    <name evidence="2" type="ORF">ACFS27_06225</name>
</gene>
<feature type="transmembrane region" description="Helical" evidence="1">
    <location>
        <begin position="56"/>
        <end position="78"/>
    </location>
</feature>
<reference evidence="3" key="1">
    <citation type="journal article" date="2019" name="Int. J. Syst. Evol. Microbiol.">
        <title>The Global Catalogue of Microorganisms (GCM) 10K type strain sequencing project: providing services to taxonomists for standard genome sequencing and annotation.</title>
        <authorList>
            <consortium name="The Broad Institute Genomics Platform"/>
            <consortium name="The Broad Institute Genome Sequencing Center for Infectious Disease"/>
            <person name="Wu L."/>
            <person name="Ma J."/>
        </authorList>
    </citation>
    <scope>NUCLEOTIDE SEQUENCE [LARGE SCALE GENOMIC DNA]</scope>
    <source>
        <strain evidence="3">CCM 7044</strain>
    </source>
</reference>
<evidence type="ECO:0000313" key="3">
    <source>
        <dbReference type="Proteomes" id="UP001597479"/>
    </source>
</evidence>